<reference evidence="5" key="2">
    <citation type="submission" date="2018-02" db="UniProtKB">
        <authorList>
            <consortium name="EnsemblPlants"/>
        </authorList>
    </citation>
    <scope>IDENTIFICATION</scope>
    <source>
        <strain evidence="5">Williams 82</strain>
    </source>
</reference>
<evidence type="ECO:0000256" key="1">
    <source>
        <dbReference type="PROSITE-ProRule" id="PRU00176"/>
    </source>
</evidence>
<proteinExistence type="predicted"/>
<dbReference type="Pfam" id="PF00076">
    <property type="entry name" value="RRM_1"/>
    <property type="match status" value="1"/>
</dbReference>
<dbReference type="EMBL" id="CM000842">
    <property type="protein sequence ID" value="KRH37724.1"/>
    <property type="molecule type" value="Genomic_DNA"/>
</dbReference>
<dbReference type="PaxDb" id="3847-GLYMA09G10238.1"/>
<reference evidence="4 5" key="1">
    <citation type="journal article" date="2010" name="Nature">
        <title>Genome sequence of the palaeopolyploid soybean.</title>
        <authorList>
            <person name="Schmutz J."/>
            <person name="Cannon S.B."/>
            <person name="Schlueter J."/>
            <person name="Ma J."/>
            <person name="Mitros T."/>
            <person name="Nelson W."/>
            <person name="Hyten D.L."/>
            <person name="Song Q."/>
            <person name="Thelen J.J."/>
            <person name="Cheng J."/>
            <person name="Xu D."/>
            <person name="Hellsten U."/>
            <person name="May G.D."/>
            <person name="Yu Y."/>
            <person name="Sakurai T."/>
            <person name="Umezawa T."/>
            <person name="Bhattacharyya M.K."/>
            <person name="Sandhu D."/>
            <person name="Valliyodan B."/>
            <person name="Lindquist E."/>
            <person name="Peto M."/>
            <person name="Grant D."/>
            <person name="Shu S."/>
            <person name="Goodstein D."/>
            <person name="Barry K."/>
            <person name="Futrell-Griggs M."/>
            <person name="Abernathy B."/>
            <person name="Du J."/>
            <person name="Tian Z."/>
            <person name="Zhu L."/>
            <person name="Gill N."/>
            <person name="Joshi T."/>
            <person name="Libault M."/>
            <person name="Sethuraman A."/>
            <person name="Zhang X.-C."/>
            <person name="Shinozaki K."/>
            <person name="Nguyen H.T."/>
            <person name="Wing R.A."/>
            <person name="Cregan P."/>
            <person name="Specht J."/>
            <person name="Grimwood J."/>
            <person name="Rokhsar D."/>
            <person name="Stacey G."/>
            <person name="Shoemaker R.C."/>
            <person name="Jackson S.A."/>
        </authorList>
    </citation>
    <scope>NUCLEOTIDE SEQUENCE [LARGE SCALE GENOMIC DNA]</scope>
    <source>
        <strain evidence="5">cv. Williams 82</strain>
        <tissue evidence="4">Callus</tissue>
    </source>
</reference>
<keyword evidence="6" id="KW-1185">Reference proteome</keyword>
<evidence type="ECO:0000313" key="4">
    <source>
        <dbReference type="EMBL" id="KRH37724.1"/>
    </source>
</evidence>
<dbReference type="SUPFAM" id="SSF54928">
    <property type="entry name" value="RNA-binding domain, RBD"/>
    <property type="match status" value="1"/>
</dbReference>
<feature type="compositionally biased region" description="Basic and acidic residues" evidence="2">
    <location>
        <begin position="1"/>
        <end position="18"/>
    </location>
</feature>
<dbReference type="InParanoid" id="K7LCK4"/>
<dbReference type="Gene3D" id="3.30.70.330">
    <property type="match status" value="1"/>
</dbReference>
<dbReference type="CDD" id="cd00590">
    <property type="entry name" value="RRM_SF"/>
    <property type="match status" value="1"/>
</dbReference>
<dbReference type="SMR" id="K7LCK4"/>
<dbReference type="HOGENOM" id="CLU_030775_1_0_1"/>
<dbReference type="Proteomes" id="UP000008827">
    <property type="component" value="Chromosome 9"/>
</dbReference>
<reference evidence="4" key="3">
    <citation type="submission" date="2018-07" db="EMBL/GenBank/DDBJ databases">
        <title>WGS assembly of Glycine max.</title>
        <authorList>
            <person name="Schmutz J."/>
            <person name="Cannon S."/>
            <person name="Schlueter J."/>
            <person name="Ma J."/>
            <person name="Mitros T."/>
            <person name="Nelson W."/>
            <person name="Hyten D."/>
            <person name="Song Q."/>
            <person name="Thelen J."/>
            <person name="Cheng J."/>
            <person name="Xu D."/>
            <person name="Hellsten U."/>
            <person name="May G."/>
            <person name="Yu Y."/>
            <person name="Sakurai T."/>
            <person name="Umezawa T."/>
            <person name="Bhattacharyya M."/>
            <person name="Sandhu D."/>
            <person name="Valliyodan B."/>
            <person name="Lindquist E."/>
            <person name="Peto M."/>
            <person name="Grant D."/>
            <person name="Shu S."/>
            <person name="Goodstein D."/>
            <person name="Barry K."/>
            <person name="Futrell-Griggs M."/>
            <person name="Abernathy B."/>
            <person name="Du J."/>
            <person name="Tian Z."/>
            <person name="Zhu L."/>
            <person name="Gill N."/>
            <person name="Joshi T."/>
            <person name="Libault M."/>
            <person name="Sethuraman A."/>
            <person name="Zhang X."/>
            <person name="Shinozaki K."/>
            <person name="Nguyen H."/>
            <person name="Wing R."/>
            <person name="Cregan P."/>
            <person name="Specht J."/>
            <person name="Grimwood J."/>
            <person name="Rokhsar D."/>
            <person name="Stacey G."/>
            <person name="Shoemaker R."/>
            <person name="Jackson S."/>
        </authorList>
    </citation>
    <scope>NUCLEOTIDE SEQUENCE</scope>
    <source>
        <tissue evidence="4">Callus</tissue>
    </source>
</reference>
<keyword evidence="1" id="KW-0694">RNA-binding</keyword>
<sequence length="416" mass="48516">MVRDTRRTKYGREQSDRRHVSRRGRYTLEAYTTYDEDGEQGDNRFNQQQGAWTQVRSRRRDKKKALSETGRGGDGQYAANRNINRGRGPFRSWRDRPDTTSFYFSHFPDSVQEKELWKIFQEWGKVWEVFIPLKRNKQGHRYGFVRFKGVENEDRLERSLDNNIYINDMKLFVNKPKFQRGGYKVDNKQKGSNSRTGGKFLQGEQRDQLKQQHTWPSKTKTYADVVKQDNLQEGKGTRGLMTGKVVTEAKLESVVIQTDKSKTKWFDKVWVGHLKNEGMFERVDEELQEMQGLDGIELKSAYWGEDMVILHGIDEEIANTINQKELLTGETPFSSIQRWTPAMTPSYRLTWLLIWGVPLQAWDAIHLADIVATCGELVELDPATEDKLRMDIARVLVRTKEKPLFDKKLYAVVDGC</sequence>
<organism evidence="5">
    <name type="scientific">Glycine max</name>
    <name type="common">Soybean</name>
    <name type="synonym">Glycine hispida</name>
    <dbReference type="NCBI Taxonomy" id="3847"/>
    <lineage>
        <taxon>Eukaryota</taxon>
        <taxon>Viridiplantae</taxon>
        <taxon>Streptophyta</taxon>
        <taxon>Embryophyta</taxon>
        <taxon>Tracheophyta</taxon>
        <taxon>Spermatophyta</taxon>
        <taxon>Magnoliopsida</taxon>
        <taxon>eudicotyledons</taxon>
        <taxon>Gunneridae</taxon>
        <taxon>Pentapetalae</taxon>
        <taxon>rosids</taxon>
        <taxon>fabids</taxon>
        <taxon>Fabales</taxon>
        <taxon>Fabaceae</taxon>
        <taxon>Papilionoideae</taxon>
        <taxon>50 kb inversion clade</taxon>
        <taxon>NPAAA clade</taxon>
        <taxon>indigoferoid/millettioid clade</taxon>
        <taxon>Phaseoleae</taxon>
        <taxon>Glycine</taxon>
        <taxon>Glycine subgen. Soja</taxon>
    </lineage>
</organism>
<gene>
    <name evidence="4" type="ORF">GLYMA_09G084400</name>
</gene>
<dbReference type="InterPro" id="IPR035979">
    <property type="entry name" value="RBD_domain_sf"/>
</dbReference>
<dbReference type="InterPro" id="IPR012677">
    <property type="entry name" value="Nucleotide-bd_a/b_plait_sf"/>
</dbReference>
<dbReference type="AlphaFoldDB" id="K7LCK4"/>
<feature type="region of interest" description="Disordered" evidence="2">
    <location>
        <begin position="1"/>
        <end position="93"/>
    </location>
</feature>
<feature type="compositionally biased region" description="Polar residues" evidence="2">
    <location>
        <begin position="43"/>
        <end position="55"/>
    </location>
</feature>
<dbReference type="InterPro" id="IPR000504">
    <property type="entry name" value="RRM_dom"/>
</dbReference>
<dbReference type="GO" id="GO:0003729">
    <property type="term" value="F:mRNA binding"/>
    <property type="evidence" value="ECO:0000318"/>
    <property type="project" value="GO_Central"/>
</dbReference>
<dbReference type="SMART" id="SM00360">
    <property type="entry name" value="RRM"/>
    <property type="match status" value="1"/>
</dbReference>
<dbReference type="PANTHER" id="PTHR34427:SF5">
    <property type="entry name" value="DUF4283 DOMAIN-CONTAINING PROTEIN"/>
    <property type="match status" value="1"/>
</dbReference>
<dbReference type="GO" id="GO:0016607">
    <property type="term" value="C:nuclear speck"/>
    <property type="evidence" value="ECO:0000318"/>
    <property type="project" value="GO_Central"/>
</dbReference>
<feature type="domain" description="RRM" evidence="3">
    <location>
        <begin position="100"/>
        <end position="178"/>
    </location>
</feature>
<dbReference type="Gramene" id="KRH37724">
    <property type="protein sequence ID" value="KRH37724"/>
    <property type="gene ID" value="GLYMA_09G084400"/>
</dbReference>
<evidence type="ECO:0000259" key="3">
    <source>
        <dbReference type="PROSITE" id="PS50102"/>
    </source>
</evidence>
<dbReference type="PROSITE" id="PS50102">
    <property type="entry name" value="RRM"/>
    <property type="match status" value="1"/>
</dbReference>
<dbReference type="GO" id="GO:0000381">
    <property type="term" value="P:regulation of alternative mRNA splicing, via spliceosome"/>
    <property type="evidence" value="ECO:0000318"/>
    <property type="project" value="GO_Central"/>
</dbReference>
<evidence type="ECO:0000313" key="6">
    <source>
        <dbReference type="Proteomes" id="UP000008827"/>
    </source>
</evidence>
<evidence type="ECO:0000256" key="2">
    <source>
        <dbReference type="SAM" id="MobiDB-lite"/>
    </source>
</evidence>
<accession>K7LCK4</accession>
<protein>
    <recommendedName>
        <fullName evidence="3">RRM domain-containing protein</fullName>
    </recommendedName>
</protein>
<dbReference type="PANTHER" id="PTHR34427">
    <property type="entry name" value="DUF4283 DOMAIN PROTEIN"/>
    <property type="match status" value="1"/>
</dbReference>
<dbReference type="EnsemblPlants" id="KRH37724">
    <property type="protein sequence ID" value="KRH37724"/>
    <property type="gene ID" value="GLYMA_09G084400"/>
</dbReference>
<feature type="region of interest" description="Disordered" evidence="2">
    <location>
        <begin position="182"/>
        <end position="215"/>
    </location>
</feature>
<evidence type="ECO:0000313" key="5">
    <source>
        <dbReference type="EnsemblPlants" id="KRH37724"/>
    </source>
</evidence>
<name>K7LCK4_SOYBN</name>